<dbReference type="PANTHER" id="PTHR22901:SF0">
    <property type="entry name" value="SIALATE O-ACETYLESTERASE"/>
    <property type="match status" value="1"/>
</dbReference>
<dbReference type="SUPFAM" id="SSF52266">
    <property type="entry name" value="SGNH hydrolase"/>
    <property type="match status" value="1"/>
</dbReference>
<reference evidence="2" key="1">
    <citation type="submission" date="2025-08" db="UniProtKB">
        <authorList>
            <consortium name="RefSeq"/>
        </authorList>
    </citation>
    <scope>IDENTIFICATION</scope>
    <source>
        <tissue evidence="2">Testes</tissue>
    </source>
</reference>
<organism evidence="1 2">
    <name type="scientific">Saccoglossus kowalevskii</name>
    <name type="common">Acorn worm</name>
    <dbReference type="NCBI Taxonomy" id="10224"/>
    <lineage>
        <taxon>Eukaryota</taxon>
        <taxon>Metazoa</taxon>
        <taxon>Hemichordata</taxon>
        <taxon>Enteropneusta</taxon>
        <taxon>Harrimaniidae</taxon>
        <taxon>Saccoglossus</taxon>
    </lineage>
</organism>
<dbReference type="InterPro" id="IPR039329">
    <property type="entry name" value="SIAE"/>
</dbReference>
<protein>
    <submittedName>
        <fullName evidence="2">Sialate O-acetylesterase-like</fullName>
    </submittedName>
</protein>
<keyword evidence="1" id="KW-1185">Reference proteome</keyword>
<gene>
    <name evidence="2" type="primary">LOC102804679</name>
</gene>
<dbReference type="PANTHER" id="PTHR22901">
    <property type="entry name" value="SIALATE O-ACETYLESTERASE"/>
    <property type="match status" value="1"/>
</dbReference>
<dbReference type="RefSeq" id="XP_006811393.1">
    <property type="nucleotide sequence ID" value="XM_006811330.1"/>
</dbReference>
<proteinExistence type="predicted"/>
<accession>A0ABM0LUF2</accession>
<feature type="non-terminal residue" evidence="2">
    <location>
        <position position="1"/>
    </location>
</feature>
<dbReference type="GeneID" id="102804679"/>
<name>A0ABM0LUF2_SACKO</name>
<sequence length="203" mass="22824">LCTDVDKLWVVDGYPALRWHQTADYGYVPNEKMPNVFMAVAMDLPDPTSPYGSIHPRYKQDVGYRLALAGRAIAYNEKYVNYAGPFPSNITVQSSNDLVSVIYDMKHIQVNQDSGFEVCCSSTKNCTYLSTDWLAAPITSIIGTNGVQISTKHCSGAKLQAIRYAWRDCPCVYKQCTIYDKDSNLPAPLFVFSLKEKIVKWIN</sequence>
<evidence type="ECO:0000313" key="1">
    <source>
        <dbReference type="Proteomes" id="UP000694865"/>
    </source>
</evidence>
<evidence type="ECO:0000313" key="2">
    <source>
        <dbReference type="RefSeq" id="XP_006811393.1"/>
    </source>
</evidence>
<dbReference type="Proteomes" id="UP000694865">
    <property type="component" value="Unplaced"/>
</dbReference>